<evidence type="ECO:0000256" key="1">
    <source>
        <dbReference type="SAM" id="MobiDB-lite"/>
    </source>
</evidence>
<dbReference type="RefSeq" id="WP_145260063.1">
    <property type="nucleotide sequence ID" value="NZ_CP036316.1"/>
</dbReference>
<feature type="region of interest" description="Disordered" evidence="1">
    <location>
        <begin position="316"/>
        <end position="350"/>
    </location>
</feature>
<reference evidence="2 3" key="1">
    <citation type="submission" date="2019-02" db="EMBL/GenBank/DDBJ databases">
        <title>Deep-cultivation of Planctomycetes and their phenomic and genomic characterization uncovers novel biology.</title>
        <authorList>
            <person name="Wiegand S."/>
            <person name="Jogler M."/>
            <person name="Boedeker C."/>
            <person name="Pinto D."/>
            <person name="Vollmers J."/>
            <person name="Rivas-Marin E."/>
            <person name="Kohn T."/>
            <person name="Peeters S.H."/>
            <person name="Heuer A."/>
            <person name="Rast P."/>
            <person name="Oberbeckmann S."/>
            <person name="Bunk B."/>
            <person name="Jeske O."/>
            <person name="Meyerdierks A."/>
            <person name="Storesund J.E."/>
            <person name="Kallscheuer N."/>
            <person name="Luecker S."/>
            <person name="Lage O.M."/>
            <person name="Pohl T."/>
            <person name="Merkel B.J."/>
            <person name="Hornburger P."/>
            <person name="Mueller R.-W."/>
            <person name="Bruemmer F."/>
            <person name="Labrenz M."/>
            <person name="Spormann A.M."/>
            <person name="Op den Camp H."/>
            <person name="Overmann J."/>
            <person name="Amann R."/>
            <person name="Jetten M.S.M."/>
            <person name="Mascher T."/>
            <person name="Medema M.H."/>
            <person name="Devos D.P."/>
            <person name="Kaster A.-K."/>
            <person name="Ovreas L."/>
            <person name="Rohde M."/>
            <person name="Galperin M.Y."/>
            <person name="Jogler C."/>
        </authorList>
    </citation>
    <scope>NUCLEOTIDE SEQUENCE [LARGE SCALE GENOMIC DNA]</scope>
    <source>
        <strain evidence="2 3">V22</strain>
    </source>
</reference>
<dbReference type="Proteomes" id="UP000319976">
    <property type="component" value="Chromosome"/>
</dbReference>
<evidence type="ECO:0000313" key="2">
    <source>
        <dbReference type="EMBL" id="QDT63610.1"/>
    </source>
</evidence>
<dbReference type="AlphaFoldDB" id="A0A517T5G2"/>
<dbReference type="EMBL" id="CP036316">
    <property type="protein sequence ID" value="QDT63610.1"/>
    <property type="molecule type" value="Genomic_DNA"/>
</dbReference>
<evidence type="ECO:0000313" key="3">
    <source>
        <dbReference type="Proteomes" id="UP000319976"/>
    </source>
</evidence>
<protein>
    <submittedName>
        <fullName evidence="2">Uncharacterized protein</fullName>
    </submittedName>
</protein>
<organism evidence="2 3">
    <name type="scientific">Calycomorphotria hydatis</name>
    <dbReference type="NCBI Taxonomy" id="2528027"/>
    <lineage>
        <taxon>Bacteria</taxon>
        <taxon>Pseudomonadati</taxon>
        <taxon>Planctomycetota</taxon>
        <taxon>Planctomycetia</taxon>
        <taxon>Planctomycetales</taxon>
        <taxon>Planctomycetaceae</taxon>
        <taxon>Calycomorphotria</taxon>
    </lineage>
</organism>
<keyword evidence="3" id="KW-1185">Reference proteome</keyword>
<proteinExistence type="predicted"/>
<sequence>MTQHQRQLLRTAVKLANLLTAETPSGAPFDLPAVEIQDLKRRHRQLMLARQHRYLGAEQRVARSLRSSLLDLSRRLEVLVFNWDQQRKTSPKAISLRDLYHDLVALEAEFAEVRCDLAARTVSVVTEPITLGDIELGPFEIRLNWNALSDINRSPYKVIALEPNPANRSSLITHPHVQNGVLCEGEGHLVIQSALQEGRLFDFFTIVANVLRTYNPGSPHVSLESWDGISCGDCGCLTDEEDISACEFCGLVTCDMCTGCCQGCDTCACSSCLNDCEECHAACCHHCQVPCGTCERSCCSDCLDAEERCSLCQLEPSESETTHKETNSSTNPETTAKIQPDRLGQAPVPA</sequence>
<dbReference type="OrthoDB" id="258484at2"/>
<dbReference type="KEGG" id="chya:V22_08340"/>
<feature type="compositionally biased region" description="Polar residues" evidence="1">
    <location>
        <begin position="327"/>
        <end position="337"/>
    </location>
</feature>
<accession>A0A517T5G2</accession>
<gene>
    <name evidence="2" type="ORF">V22_08340</name>
</gene>
<name>A0A517T5G2_9PLAN</name>